<protein>
    <recommendedName>
        <fullName evidence="2">Glycosyltransferase 2-like domain-containing protein</fullName>
    </recommendedName>
</protein>
<evidence type="ECO:0008006" key="2">
    <source>
        <dbReference type="Google" id="ProtNLM"/>
    </source>
</evidence>
<name>A0A0F9SU42_9ZZZZ</name>
<sequence length="234" mass="26511">MGAIRMSVLISCITREVIHAETAQWMCEQPYPVDIVKGPYTIEHQRNVQAERFLATSHDYLFIVDFDVIPVPGTIETLLGMTEEDSYSIHVAPCMAVDESNRPHPMAYNDATKSGSTIVVPENPFVPVTYARQGTIDVDMTGMSGALLPRSLFDVRQKDRTHIMELAGTKLDDEAPIFGMVSRPWFHMEHDQEGHLRGTEDIWFWRKVQAAGYGIKAHLYLTADHIKLWRLGLL</sequence>
<accession>A0A0F9SU42</accession>
<dbReference type="InterPro" id="IPR029044">
    <property type="entry name" value="Nucleotide-diphossugar_trans"/>
</dbReference>
<gene>
    <name evidence="1" type="ORF">LCGC14_0409940</name>
</gene>
<reference evidence="1" key="1">
    <citation type="journal article" date="2015" name="Nature">
        <title>Complex archaea that bridge the gap between prokaryotes and eukaryotes.</title>
        <authorList>
            <person name="Spang A."/>
            <person name="Saw J.H."/>
            <person name="Jorgensen S.L."/>
            <person name="Zaremba-Niedzwiedzka K."/>
            <person name="Martijn J."/>
            <person name="Lind A.E."/>
            <person name="van Eijk R."/>
            <person name="Schleper C."/>
            <person name="Guy L."/>
            <person name="Ettema T.J."/>
        </authorList>
    </citation>
    <scope>NUCLEOTIDE SEQUENCE</scope>
</reference>
<dbReference type="EMBL" id="LAZR01000361">
    <property type="protein sequence ID" value="KKN72490.1"/>
    <property type="molecule type" value="Genomic_DNA"/>
</dbReference>
<evidence type="ECO:0000313" key="1">
    <source>
        <dbReference type="EMBL" id="KKN72490.1"/>
    </source>
</evidence>
<dbReference type="SUPFAM" id="SSF53448">
    <property type="entry name" value="Nucleotide-diphospho-sugar transferases"/>
    <property type="match status" value="1"/>
</dbReference>
<comment type="caution">
    <text evidence="1">The sequence shown here is derived from an EMBL/GenBank/DDBJ whole genome shotgun (WGS) entry which is preliminary data.</text>
</comment>
<proteinExistence type="predicted"/>
<dbReference type="AlphaFoldDB" id="A0A0F9SU42"/>
<organism evidence="1">
    <name type="scientific">marine sediment metagenome</name>
    <dbReference type="NCBI Taxonomy" id="412755"/>
    <lineage>
        <taxon>unclassified sequences</taxon>
        <taxon>metagenomes</taxon>
        <taxon>ecological metagenomes</taxon>
    </lineage>
</organism>